<name>A0ABP8J9T1_9MICO</name>
<protein>
    <recommendedName>
        <fullName evidence="1">Transposase IS204/IS1001/IS1096/IS1165 DDE domain-containing protein</fullName>
    </recommendedName>
</protein>
<evidence type="ECO:0000313" key="3">
    <source>
        <dbReference type="Proteomes" id="UP001500390"/>
    </source>
</evidence>
<dbReference type="EMBL" id="BAABFX010000009">
    <property type="protein sequence ID" value="GAA4387469.1"/>
    <property type="molecule type" value="Genomic_DNA"/>
</dbReference>
<reference evidence="3" key="1">
    <citation type="journal article" date="2019" name="Int. J. Syst. Evol. Microbiol.">
        <title>The Global Catalogue of Microorganisms (GCM) 10K type strain sequencing project: providing services to taxonomists for standard genome sequencing and annotation.</title>
        <authorList>
            <consortium name="The Broad Institute Genomics Platform"/>
            <consortium name="The Broad Institute Genome Sequencing Center for Infectious Disease"/>
            <person name="Wu L."/>
            <person name="Ma J."/>
        </authorList>
    </citation>
    <scope>NUCLEOTIDE SEQUENCE [LARGE SCALE GENOMIC DNA]</scope>
    <source>
        <strain evidence="3">JCM 17738</strain>
    </source>
</reference>
<dbReference type="Proteomes" id="UP001500390">
    <property type="component" value="Unassembled WGS sequence"/>
</dbReference>
<sequence>MLAYFEGPGTSDGPTEALNGVIEKTRRLAHGFRSFTNYRIRILLAADGSRPYRRRPSIRPEPC</sequence>
<accession>A0ABP8J9T1</accession>
<organism evidence="2 3">
    <name type="scientific">Ornithinibacter aureus</name>
    <dbReference type="NCBI Taxonomy" id="622664"/>
    <lineage>
        <taxon>Bacteria</taxon>
        <taxon>Bacillati</taxon>
        <taxon>Actinomycetota</taxon>
        <taxon>Actinomycetes</taxon>
        <taxon>Micrococcales</taxon>
        <taxon>Intrasporangiaceae</taxon>
        <taxon>Ornithinibacter</taxon>
    </lineage>
</organism>
<evidence type="ECO:0000313" key="2">
    <source>
        <dbReference type="EMBL" id="GAA4387469.1"/>
    </source>
</evidence>
<evidence type="ECO:0000259" key="1">
    <source>
        <dbReference type="Pfam" id="PF01610"/>
    </source>
</evidence>
<dbReference type="Pfam" id="PF01610">
    <property type="entry name" value="DDE_Tnp_ISL3"/>
    <property type="match status" value="1"/>
</dbReference>
<comment type="caution">
    <text evidence="2">The sequence shown here is derived from an EMBL/GenBank/DDBJ whole genome shotgun (WGS) entry which is preliminary data.</text>
</comment>
<keyword evidence="3" id="KW-1185">Reference proteome</keyword>
<proteinExistence type="predicted"/>
<feature type="domain" description="Transposase IS204/IS1001/IS1096/IS1165 DDE" evidence="1">
    <location>
        <begin position="2"/>
        <end position="42"/>
    </location>
</feature>
<gene>
    <name evidence="2" type="ORF">GCM10023153_01860</name>
</gene>
<dbReference type="InterPro" id="IPR002560">
    <property type="entry name" value="Transposase_DDE"/>
</dbReference>